<dbReference type="CDD" id="cd00085">
    <property type="entry name" value="HNHc"/>
    <property type="match status" value="1"/>
</dbReference>
<sequence length="362" mass="40888">MGKLTEKALVARGVDTNTANTIASKGLTLQSLKQLPLSKLVALGLRKESAEVILSEARPPIPDTTLHSLLIKSKRTCCICRDPSKPIIVHHIDEWSVSRSHEESNLIVLCLEHHDQAHTKKEISQKLSKKELRASKDAWERDVKLLDAKAILKLKQDRDYSRWDWINLPRLFEIVAKMKVKSSIPHLRQQLFQDGYINKEGFIANEKNWPTSKKKGAYFIDFGDGMYISYYLSDLVDQVLSSTPVIDITPLIESKLQITSVLAEGDFIVAQLPFYFANVNQDEKGSSQHRKSYYRGHGIRIEYVFNAWNCLSSSARFDAMTGRKVKTIFARVMSIAESEGELLISVSCLAAGTAFKTHQARP</sequence>
<comment type="caution">
    <text evidence="1">The sequence shown here is derived from an EMBL/GenBank/DDBJ whole genome shotgun (WGS) entry which is preliminary data.</text>
</comment>
<organism evidence="1 2">
    <name type="scientific">Luteimonas composti</name>
    <dbReference type="NCBI Taxonomy" id="398257"/>
    <lineage>
        <taxon>Bacteria</taxon>
        <taxon>Pseudomonadati</taxon>
        <taxon>Pseudomonadota</taxon>
        <taxon>Gammaproteobacteria</taxon>
        <taxon>Lysobacterales</taxon>
        <taxon>Lysobacteraceae</taxon>
        <taxon>Luteimonas</taxon>
    </lineage>
</organism>
<dbReference type="RefSeq" id="WP_280943847.1">
    <property type="nucleotide sequence ID" value="NZ_JARYGX010000031.1"/>
</dbReference>
<proteinExistence type="predicted"/>
<reference evidence="1" key="1">
    <citation type="journal article" date="2007" name="Int. J. Syst. Evol. Microbiol.">
        <title>Luteimonas composti sp. nov., a moderately thermophilic bacterium isolated from food waste.</title>
        <authorList>
            <person name="Young C.C."/>
            <person name="Kampfer P."/>
            <person name="Chen W.M."/>
            <person name="Yen W.S."/>
            <person name="Arun A.B."/>
            <person name="Lai W.A."/>
            <person name="Shen F.T."/>
            <person name="Rekha P.D."/>
            <person name="Lin K.Y."/>
            <person name="Chou J.H."/>
        </authorList>
    </citation>
    <scope>NUCLEOTIDE SEQUENCE</scope>
    <source>
        <strain evidence="1">CC-YY355</strain>
    </source>
</reference>
<keyword evidence="2" id="KW-1185">Reference proteome</keyword>
<reference evidence="1" key="2">
    <citation type="submission" date="2023-04" db="EMBL/GenBank/DDBJ databases">
        <authorList>
            <person name="Sun J.-Q."/>
        </authorList>
    </citation>
    <scope>NUCLEOTIDE SEQUENCE</scope>
    <source>
        <strain evidence="1">CC-YY355</strain>
    </source>
</reference>
<dbReference type="Proteomes" id="UP001160550">
    <property type="component" value="Unassembled WGS sequence"/>
</dbReference>
<dbReference type="EMBL" id="JARYGX010000031">
    <property type="protein sequence ID" value="MDH7454619.1"/>
    <property type="molecule type" value="Genomic_DNA"/>
</dbReference>
<dbReference type="Gene3D" id="1.10.30.50">
    <property type="match status" value="1"/>
</dbReference>
<evidence type="ECO:0000313" key="1">
    <source>
        <dbReference type="EMBL" id="MDH7454619.1"/>
    </source>
</evidence>
<accession>A0ABT6MVH0</accession>
<dbReference type="InterPro" id="IPR003615">
    <property type="entry name" value="HNH_nuc"/>
</dbReference>
<evidence type="ECO:0008006" key="3">
    <source>
        <dbReference type="Google" id="ProtNLM"/>
    </source>
</evidence>
<gene>
    <name evidence="1" type="ORF">QF205_16295</name>
</gene>
<protein>
    <recommendedName>
        <fullName evidence="3">HNH endonuclease</fullName>
    </recommendedName>
</protein>
<evidence type="ECO:0000313" key="2">
    <source>
        <dbReference type="Proteomes" id="UP001160550"/>
    </source>
</evidence>
<name>A0ABT6MVH0_9GAMM</name>